<dbReference type="GO" id="GO:0016624">
    <property type="term" value="F:oxidoreductase activity, acting on the aldehyde or oxo group of donors, disulfide as acceptor"/>
    <property type="evidence" value="ECO:0007669"/>
    <property type="project" value="InterPro"/>
</dbReference>
<keyword evidence="2 5" id="KW-0560">Oxidoreductase</keyword>
<dbReference type="EC" id="1.1.1.-" evidence="5"/>
<dbReference type="PANTHER" id="PTHR43257:SF2">
    <property type="entry name" value="PYRUVATE DEHYDROGENASE E1 COMPONENT SUBUNIT BETA"/>
    <property type="match status" value="1"/>
</dbReference>
<proteinExistence type="predicted"/>
<feature type="domain" description="Transketolase-like pyrimidine-binding" evidence="4">
    <location>
        <begin position="334"/>
        <end position="507"/>
    </location>
</feature>
<sequence length="653" mass="68808">METDELLLAFEQMLLIRHLEERIATLYAGDQIPGFVHTSIGQEACAVGALVHARVSDVITSTHRGHGHVLAKGLDPAGMLAELMGKDSGTCRGRGGSMHVADPSIGIFGANGIVGAGLPIAVGAAYALLERGDGDVVVCFFGDGAVATGAFHESLNLAALWRLPVVFFCEANGFSEFSRTEDQHPVPIAARAAAYGIDVVELDGGDVVEVSDGMGEVVERVRGGSGPVLVVATTLRVHGHYEGDQQRYRDAATMQADIAFADPLARAHARLLDRGVPRDTLDTARSRALAIVDEAEAVARAADEPALSSALDYVYAERPPQAEPAPWPEGRPVLSQSRILRQALGDALDEHPTVFLAGIDVAGGNVFGVTRGLAEAHPGRVLDTPISETAIMGLGVGSAMAGLRPVVELMYLDFLGVCLDQLMNQAAKLRLMTGGAVTVPLVVRTQFGSGRSSGSQHSQSLEALLAHIPGLTVVMPSSGSDAYGLLRSAIEDDNPVVFIEHRLLYEKKSELPPPTYRLPIGKAAVVRPGRDVTIVSWSRMVTHALEAAETLAAEGIEAEVVDLRTIVPLDRATVLASFAHTNRMVIAQEAVTDFGVGAEIAALAVGAGFWSLDAPVVRVGAAYSPAPYAPVLERAWEAGPRDIVAAAREVMSC</sequence>
<dbReference type="Gene3D" id="3.40.50.970">
    <property type="match status" value="2"/>
</dbReference>
<dbReference type="FunFam" id="3.40.50.970:FF:000001">
    <property type="entry name" value="Pyruvate dehydrogenase E1 beta subunit"/>
    <property type="match status" value="1"/>
</dbReference>
<protein>
    <submittedName>
        <fullName evidence="5">Putative acetoin dehydrogenase E1 component</fullName>
        <ecNumber evidence="5">1.1.1.-</ecNumber>
    </submittedName>
</protein>
<dbReference type="FunFam" id="3.40.50.920:FF:000001">
    <property type="entry name" value="Pyruvate dehydrogenase E1 beta subunit"/>
    <property type="match status" value="1"/>
</dbReference>
<dbReference type="InterPro" id="IPR009014">
    <property type="entry name" value="Transketo_C/PFOR_II"/>
</dbReference>
<dbReference type="AlphaFoldDB" id="A0A2P2CD03"/>
<dbReference type="InterPro" id="IPR005475">
    <property type="entry name" value="Transketolase-like_Pyr-bd"/>
</dbReference>
<dbReference type="Gene3D" id="3.40.50.920">
    <property type="match status" value="1"/>
</dbReference>
<dbReference type="SMART" id="SM00861">
    <property type="entry name" value="Transket_pyr"/>
    <property type="match status" value="1"/>
</dbReference>
<reference evidence="5" key="1">
    <citation type="submission" date="2015-08" db="EMBL/GenBank/DDBJ databases">
        <authorList>
            <person name="Babu N.S."/>
            <person name="Beckwith C.J."/>
            <person name="Beseler K.G."/>
            <person name="Brison A."/>
            <person name="Carone J.V."/>
            <person name="Caskin T.P."/>
            <person name="Diamond M."/>
            <person name="Durham M.E."/>
            <person name="Foxe J.M."/>
            <person name="Go M."/>
            <person name="Henderson B.A."/>
            <person name="Jones I.B."/>
            <person name="McGettigan J.A."/>
            <person name="Micheletti S.J."/>
            <person name="Nasrallah M.E."/>
            <person name="Ortiz D."/>
            <person name="Piller C.R."/>
            <person name="Privatt S.R."/>
            <person name="Schneider S.L."/>
            <person name="Sharp S."/>
            <person name="Smith T.C."/>
            <person name="Stanton J.D."/>
            <person name="Ullery H.E."/>
            <person name="Wilson R.J."/>
            <person name="Serrano M.G."/>
            <person name="Buck G."/>
            <person name="Lee V."/>
            <person name="Wang Y."/>
            <person name="Carvalho R."/>
            <person name="Voegtly L."/>
            <person name="Shi R."/>
            <person name="Duckworth R."/>
            <person name="Johnson A."/>
            <person name="Loviza R."/>
            <person name="Walstead R."/>
            <person name="Shah Z."/>
            <person name="Kiflezghi M."/>
            <person name="Wade K."/>
            <person name="Ball S.L."/>
            <person name="Bradley K.W."/>
            <person name="Asai D.J."/>
            <person name="Bowman C.A."/>
            <person name="Russell D.A."/>
            <person name="Pope W.H."/>
            <person name="Jacobs-Sera D."/>
            <person name="Hendrix R.W."/>
            <person name="Hatfull G.F."/>
        </authorList>
    </citation>
    <scope>NUCLEOTIDE SEQUENCE</scope>
</reference>
<dbReference type="SUPFAM" id="SSF52518">
    <property type="entry name" value="Thiamin diphosphate-binding fold (THDP-binding)"/>
    <property type="match status" value="2"/>
</dbReference>
<dbReference type="PANTHER" id="PTHR43257">
    <property type="entry name" value="PYRUVATE DEHYDROGENASE E1 COMPONENT BETA SUBUNIT"/>
    <property type="match status" value="1"/>
</dbReference>
<evidence type="ECO:0000256" key="3">
    <source>
        <dbReference type="ARBA" id="ARBA00023052"/>
    </source>
</evidence>
<dbReference type="InterPro" id="IPR001017">
    <property type="entry name" value="DH_E1"/>
</dbReference>
<dbReference type="CDD" id="cd07036">
    <property type="entry name" value="TPP_PYR_E1-PDHc-beta_like"/>
    <property type="match status" value="1"/>
</dbReference>
<evidence type="ECO:0000259" key="4">
    <source>
        <dbReference type="SMART" id="SM00861"/>
    </source>
</evidence>
<dbReference type="CDD" id="cd02000">
    <property type="entry name" value="TPP_E1_PDC_ADC_BCADC"/>
    <property type="match status" value="1"/>
</dbReference>
<evidence type="ECO:0000313" key="5">
    <source>
        <dbReference type="EMBL" id="CUR59868.1"/>
    </source>
</evidence>
<dbReference type="Pfam" id="PF00676">
    <property type="entry name" value="E1_dh"/>
    <property type="match status" value="1"/>
</dbReference>
<dbReference type="InterPro" id="IPR033248">
    <property type="entry name" value="Transketolase_C"/>
</dbReference>
<dbReference type="SUPFAM" id="SSF52922">
    <property type="entry name" value="TK C-terminal domain-like"/>
    <property type="match status" value="1"/>
</dbReference>
<keyword evidence="3" id="KW-0786">Thiamine pyrophosphate</keyword>
<evidence type="ECO:0000256" key="2">
    <source>
        <dbReference type="ARBA" id="ARBA00023002"/>
    </source>
</evidence>
<organism evidence="5">
    <name type="scientific">metagenome</name>
    <dbReference type="NCBI Taxonomy" id="256318"/>
    <lineage>
        <taxon>unclassified sequences</taxon>
        <taxon>metagenomes</taxon>
    </lineage>
</organism>
<dbReference type="Pfam" id="PF02779">
    <property type="entry name" value="Transket_pyr"/>
    <property type="match status" value="1"/>
</dbReference>
<accession>A0A2P2CD03</accession>
<dbReference type="InterPro" id="IPR029061">
    <property type="entry name" value="THDP-binding"/>
</dbReference>
<dbReference type="EMBL" id="CZKA01000066">
    <property type="protein sequence ID" value="CUR59868.1"/>
    <property type="molecule type" value="Genomic_DNA"/>
</dbReference>
<gene>
    <name evidence="5" type="primary">acoA</name>
    <name evidence="5" type="ORF">NOCA2690005</name>
</gene>
<name>A0A2P2CD03_9ZZZZ</name>
<dbReference type="Pfam" id="PF02780">
    <property type="entry name" value="Transketolase_C"/>
    <property type="match status" value="1"/>
</dbReference>
<comment type="cofactor">
    <cofactor evidence="1">
        <name>thiamine diphosphate</name>
        <dbReference type="ChEBI" id="CHEBI:58937"/>
    </cofactor>
</comment>
<evidence type="ECO:0000256" key="1">
    <source>
        <dbReference type="ARBA" id="ARBA00001964"/>
    </source>
</evidence>